<gene>
    <name evidence="2" type="ORF">SAMN05216439_1815</name>
</gene>
<dbReference type="SUPFAM" id="SSF53448">
    <property type="entry name" value="Nucleotide-diphospho-sugar transferases"/>
    <property type="match status" value="1"/>
</dbReference>
<dbReference type="AlphaFoldDB" id="A0A1H7LU42"/>
<dbReference type="RefSeq" id="WP_091699522.1">
    <property type="nucleotide sequence ID" value="NZ_FOAK01000008.1"/>
</dbReference>
<proteinExistence type="predicted"/>
<name>A0A1H7LU42_9EURY</name>
<dbReference type="Pfam" id="PF00535">
    <property type="entry name" value="Glycos_transf_2"/>
    <property type="match status" value="1"/>
</dbReference>
<evidence type="ECO:0000313" key="2">
    <source>
        <dbReference type="EMBL" id="SEL01837.1"/>
    </source>
</evidence>
<organism evidence="2 3">
    <name type="scientific">Methanobrevibacter gottschalkii</name>
    <dbReference type="NCBI Taxonomy" id="190974"/>
    <lineage>
        <taxon>Archaea</taxon>
        <taxon>Methanobacteriati</taxon>
        <taxon>Methanobacteriota</taxon>
        <taxon>Methanomada group</taxon>
        <taxon>Methanobacteria</taxon>
        <taxon>Methanobacteriales</taxon>
        <taxon>Methanobacteriaceae</taxon>
        <taxon>Methanobrevibacter</taxon>
    </lineage>
</organism>
<dbReference type="InterPro" id="IPR001173">
    <property type="entry name" value="Glyco_trans_2-like"/>
</dbReference>
<reference evidence="2 3" key="1">
    <citation type="submission" date="2016-10" db="EMBL/GenBank/DDBJ databases">
        <authorList>
            <person name="de Groot N.N."/>
        </authorList>
    </citation>
    <scope>NUCLEOTIDE SEQUENCE [LARGE SCALE GENOMIC DNA]</scope>
    <source>
        <strain evidence="2 3">DSM 11978</strain>
    </source>
</reference>
<evidence type="ECO:0000313" key="3">
    <source>
        <dbReference type="Proteomes" id="UP000199506"/>
    </source>
</evidence>
<evidence type="ECO:0000259" key="1">
    <source>
        <dbReference type="Pfam" id="PF00535"/>
    </source>
</evidence>
<dbReference type="GO" id="GO:0016758">
    <property type="term" value="F:hexosyltransferase activity"/>
    <property type="evidence" value="ECO:0007669"/>
    <property type="project" value="UniProtKB-ARBA"/>
</dbReference>
<dbReference type="STRING" id="190974.SAMN05216439_1815"/>
<protein>
    <submittedName>
        <fullName evidence="2">Glycosyltransferase involved in cell wall bisynthesis</fullName>
    </submittedName>
</protein>
<dbReference type="PANTHER" id="PTHR22916:SF3">
    <property type="entry name" value="UDP-GLCNAC:BETAGAL BETA-1,3-N-ACETYLGLUCOSAMINYLTRANSFERASE-LIKE PROTEIN 1"/>
    <property type="match status" value="1"/>
</dbReference>
<sequence length="348" mass="40582">MDYKISMIVPVYNARDSLDSAINSVINQSIGFENIELILVDDNSNDGSKEIIQEYADKYDNIVGVFLSENSGLPGKPRSTGIKYASAHYLMFLDADDEYVPNACEIYYNTIVREKSDFVMSSHFWNLDGMRMGVNIRHDCEDESDVLNFTPLLNEKNFIRLSYNHVAPWGKIYNKKVILENDIVFPEDILAEDTYFYFKTLINSKKVTYLPNFQLYIYNVIENQDSVIHTHDLHKFNLFLNGLIKVMDLLKDIQYSKERILISNIGSLLLMFSNLSRKDKKEAVLKIYEFEKSLNQQVIFDRPELVLLNGLILKKHFSLSIFVSDVYSMLYNNKTIKRGYRRFTHKKI</sequence>
<feature type="domain" description="Glycosyltransferase 2-like" evidence="1">
    <location>
        <begin position="6"/>
        <end position="130"/>
    </location>
</feature>
<dbReference type="EMBL" id="FOAK01000008">
    <property type="protein sequence ID" value="SEL01837.1"/>
    <property type="molecule type" value="Genomic_DNA"/>
</dbReference>
<dbReference type="OrthoDB" id="46222at2157"/>
<dbReference type="PANTHER" id="PTHR22916">
    <property type="entry name" value="GLYCOSYLTRANSFERASE"/>
    <property type="match status" value="1"/>
</dbReference>
<dbReference type="CDD" id="cd00761">
    <property type="entry name" value="Glyco_tranf_GTA_type"/>
    <property type="match status" value="1"/>
</dbReference>
<keyword evidence="2" id="KW-0808">Transferase</keyword>
<accession>A0A1H7LU42</accession>
<dbReference type="Proteomes" id="UP000199506">
    <property type="component" value="Unassembled WGS sequence"/>
</dbReference>
<dbReference type="Gene3D" id="3.90.550.10">
    <property type="entry name" value="Spore Coat Polysaccharide Biosynthesis Protein SpsA, Chain A"/>
    <property type="match status" value="1"/>
</dbReference>
<dbReference type="InterPro" id="IPR029044">
    <property type="entry name" value="Nucleotide-diphossugar_trans"/>
</dbReference>